<evidence type="ECO:0000256" key="1">
    <source>
        <dbReference type="SAM" id="MobiDB-lite"/>
    </source>
</evidence>
<evidence type="ECO:0000313" key="4">
    <source>
        <dbReference type="Proteomes" id="UP000694001"/>
    </source>
</evidence>
<reference evidence="3" key="1">
    <citation type="submission" date="2021-06" db="EMBL/GenBank/DDBJ databases">
        <title>Elioraea tepida, sp. nov., a moderately thermophilic aerobic anoxygenic phototrophic bacterium isolated from an alkaline siliceous hot spring mat community in Yellowstone National Park, WY, USA.</title>
        <authorList>
            <person name="Saini M.K."/>
            <person name="Yoshida S."/>
            <person name="Sebastian A."/>
            <person name="Hirose S."/>
            <person name="Hara E."/>
            <person name="Tamaki H."/>
            <person name="Soulier N.T."/>
            <person name="Albert I."/>
            <person name="Hanada S."/>
            <person name="Bryant D.A."/>
            <person name="Tank M."/>
        </authorList>
    </citation>
    <scope>NUCLEOTIDE SEQUENCE</scope>
    <source>
        <strain evidence="3">MS-P2</strain>
    </source>
</reference>
<proteinExistence type="predicted"/>
<dbReference type="RefSeq" id="WP_218286197.1">
    <property type="nucleotide sequence ID" value="NZ_CP076448.1"/>
</dbReference>
<dbReference type="GO" id="GO:0016787">
    <property type="term" value="F:hydrolase activity"/>
    <property type="evidence" value="ECO:0007669"/>
    <property type="project" value="InterPro"/>
</dbReference>
<protein>
    <submittedName>
        <fullName evidence="3">Metallophosphoesterase</fullName>
    </submittedName>
</protein>
<feature type="domain" description="Calcineurin-like phosphoesterase" evidence="2">
    <location>
        <begin position="27"/>
        <end position="227"/>
    </location>
</feature>
<evidence type="ECO:0000313" key="3">
    <source>
        <dbReference type="EMBL" id="QXM25141.1"/>
    </source>
</evidence>
<organism evidence="3 4">
    <name type="scientific">Elioraea tepida</name>
    <dbReference type="NCBI Taxonomy" id="2843330"/>
    <lineage>
        <taxon>Bacteria</taxon>
        <taxon>Pseudomonadati</taxon>
        <taxon>Pseudomonadota</taxon>
        <taxon>Alphaproteobacteria</taxon>
        <taxon>Acetobacterales</taxon>
        <taxon>Elioraeaceae</taxon>
        <taxon>Elioraea</taxon>
    </lineage>
</organism>
<sequence>MVAPHAAGRSIGYNNHELHRRARAVFTVLQVSDTHLSARIPRFNANWAVAARVLAMEADCLIVHTGDAALDGPDHEEDLAFAARLLRSGLGPQGQRLRCTPGNHDVGDPPSLKPRQPATDRRVAAHAAALGPASWVEDVSGWRLIGLNSQVLGSGTAAEAAQQAMLAEALLTLGARRLAVFLHKPPFLDDPQEPVSGYWTVPPEERAALSPLFDHPSLRLVASGHLHLARIIRRGDVVHAWCPATSFLVGPALLADPHSGARTLGLMRHRFLEDEVESELVPLPDAEPILFDPIAHEIYPPAPA</sequence>
<dbReference type="EMBL" id="CP076448">
    <property type="protein sequence ID" value="QXM25141.1"/>
    <property type="molecule type" value="Genomic_DNA"/>
</dbReference>
<dbReference type="PANTHER" id="PTHR43143">
    <property type="entry name" value="METALLOPHOSPHOESTERASE, CALCINEURIN SUPERFAMILY"/>
    <property type="match status" value="1"/>
</dbReference>
<dbReference type="PANTHER" id="PTHR43143:SF1">
    <property type="entry name" value="SERINE_THREONINE-PROTEIN PHOSPHATASE CPPED1"/>
    <property type="match status" value="1"/>
</dbReference>
<dbReference type="KEGG" id="elio:KO353_02495"/>
<dbReference type="InterPro" id="IPR004843">
    <property type="entry name" value="Calcineurin-like_PHP"/>
</dbReference>
<gene>
    <name evidence="3" type="ORF">KO353_02495</name>
</gene>
<evidence type="ECO:0000259" key="2">
    <source>
        <dbReference type="Pfam" id="PF00149"/>
    </source>
</evidence>
<accession>A0A975U2D0</accession>
<dbReference type="Proteomes" id="UP000694001">
    <property type="component" value="Chromosome"/>
</dbReference>
<name>A0A975U2D0_9PROT</name>
<dbReference type="AlphaFoldDB" id="A0A975U2D0"/>
<dbReference type="Pfam" id="PF00149">
    <property type="entry name" value="Metallophos"/>
    <property type="match status" value="1"/>
</dbReference>
<dbReference type="InterPro" id="IPR051918">
    <property type="entry name" value="STPP_CPPED1"/>
</dbReference>
<keyword evidence="4" id="KW-1185">Reference proteome</keyword>
<feature type="region of interest" description="Disordered" evidence="1">
    <location>
        <begin position="99"/>
        <end position="118"/>
    </location>
</feature>